<evidence type="ECO:0000256" key="9">
    <source>
        <dbReference type="ARBA" id="ARBA00022840"/>
    </source>
</evidence>
<dbReference type="Pfam" id="PF00069">
    <property type="entry name" value="Pkinase"/>
    <property type="match status" value="1"/>
</dbReference>
<dbReference type="GO" id="GO:0005524">
    <property type="term" value="F:ATP binding"/>
    <property type="evidence" value="ECO:0007669"/>
    <property type="project" value="UniProtKB-UniRule"/>
</dbReference>
<keyword evidence="9 14" id="KW-0067">ATP-binding</keyword>
<dbReference type="PROSITE" id="PS50011">
    <property type="entry name" value="PROTEIN_KINASE_DOM"/>
    <property type="match status" value="1"/>
</dbReference>
<keyword evidence="8 17" id="KW-0418">Kinase</keyword>
<dbReference type="SUPFAM" id="SSF56112">
    <property type="entry name" value="Protein kinase-like (PK-like)"/>
    <property type="match status" value="1"/>
</dbReference>
<evidence type="ECO:0000256" key="10">
    <source>
        <dbReference type="ARBA" id="ARBA00023136"/>
    </source>
</evidence>
<evidence type="ECO:0000313" key="17">
    <source>
        <dbReference type="EMBL" id="KMZ57993.1"/>
    </source>
</evidence>
<feature type="binding site" evidence="14">
    <location>
        <position position="113"/>
    </location>
    <ligand>
        <name>ATP</name>
        <dbReference type="ChEBI" id="CHEBI:30616"/>
    </ligand>
</feature>
<feature type="domain" description="Protein kinase" evidence="16">
    <location>
        <begin position="83"/>
        <end position="360"/>
    </location>
</feature>
<dbReference type="InterPro" id="IPR017441">
    <property type="entry name" value="Protein_kinase_ATP_BS"/>
</dbReference>
<keyword evidence="18" id="KW-1185">Reference proteome</keyword>
<dbReference type="CDD" id="cd14066">
    <property type="entry name" value="STKc_IRAK"/>
    <property type="match status" value="1"/>
</dbReference>
<dbReference type="PROSITE" id="PS00108">
    <property type="entry name" value="PROTEIN_KINASE_ST"/>
    <property type="match status" value="1"/>
</dbReference>
<keyword evidence="6" id="KW-0808">Transferase</keyword>
<evidence type="ECO:0000256" key="6">
    <source>
        <dbReference type="ARBA" id="ARBA00022679"/>
    </source>
</evidence>
<evidence type="ECO:0000256" key="15">
    <source>
        <dbReference type="RuleBase" id="RU000304"/>
    </source>
</evidence>
<evidence type="ECO:0000256" key="11">
    <source>
        <dbReference type="ARBA" id="ARBA00023288"/>
    </source>
</evidence>
<dbReference type="OrthoDB" id="4062651at2759"/>
<dbReference type="InterPro" id="IPR000719">
    <property type="entry name" value="Prot_kinase_dom"/>
</dbReference>
<sequence length="382" mass="42747">MMGCFPCFTSGVKKEIVSLEHTVSWPADQNFRDGMKSLVESMSFKSDAARHKAITEELLKMGNGQNLPTVYKFSDLADATNNFNSDSLLGEGGFGRVYRGRLKSTNQEIAVKKLDRNGLQGSREFLVEMMMLSFLNHPFLVNLLGYCADGDQRILVYDYMSHGSLEDHLLDLPSDKKPLNWATRMRIAEGAAKGLEYLHNVAKPPVIYRDFKASNILLDDEYNPKLSDFGLAKQGPMGDKTHVSTRVMGTYGYCAPEYAMTGKLTTMSDVYSFGVVFLELITGRRAIDTAKPPSQQNLVQWAEPLFKDKRLFVKMVDPLLEDNFPMKGLFQALAVAAMCLQEEATTRPLMSDVVTALEYLTVPDNTNSDYLDQLLNEDSSES</sequence>
<comment type="catalytic activity">
    <reaction evidence="13">
        <text>L-seryl-[protein] + ATP = O-phospho-L-seryl-[protein] + ADP + H(+)</text>
        <dbReference type="Rhea" id="RHEA:17989"/>
        <dbReference type="Rhea" id="RHEA-COMP:9863"/>
        <dbReference type="Rhea" id="RHEA-COMP:11604"/>
        <dbReference type="ChEBI" id="CHEBI:15378"/>
        <dbReference type="ChEBI" id="CHEBI:29999"/>
        <dbReference type="ChEBI" id="CHEBI:30616"/>
        <dbReference type="ChEBI" id="CHEBI:83421"/>
        <dbReference type="ChEBI" id="CHEBI:456216"/>
        <dbReference type="EC" id="2.7.11.1"/>
    </reaction>
</comment>
<dbReference type="STRING" id="29655.A0A0K9NN01"/>
<evidence type="ECO:0000256" key="1">
    <source>
        <dbReference type="ARBA" id="ARBA00004193"/>
    </source>
</evidence>
<keyword evidence="10" id="KW-0472">Membrane</keyword>
<evidence type="ECO:0000256" key="5">
    <source>
        <dbReference type="ARBA" id="ARBA00022527"/>
    </source>
</evidence>
<keyword evidence="4" id="KW-1003">Cell membrane</keyword>
<evidence type="ECO:0000256" key="2">
    <source>
        <dbReference type="ARBA" id="ARBA00008684"/>
    </source>
</evidence>
<evidence type="ECO:0000259" key="16">
    <source>
        <dbReference type="PROSITE" id="PS50011"/>
    </source>
</evidence>
<dbReference type="EMBL" id="LFYR01001978">
    <property type="protein sequence ID" value="KMZ57993.1"/>
    <property type="molecule type" value="Genomic_DNA"/>
</dbReference>
<comment type="caution">
    <text evidence="17">The sequence shown here is derived from an EMBL/GenBank/DDBJ whole genome shotgun (WGS) entry which is preliminary data.</text>
</comment>
<comment type="similarity">
    <text evidence="2">Belongs to the protein kinase superfamily. Ser/Thr protein kinase family.</text>
</comment>
<name>A0A0K9NN01_ZOSMR</name>
<dbReference type="PANTHER" id="PTHR47985:SF39">
    <property type="entry name" value="SERINE_THREONINE-PROTEIN KINASE PBL23-RELATED"/>
    <property type="match status" value="1"/>
</dbReference>
<keyword evidence="7 14" id="KW-0547">Nucleotide-binding</keyword>
<dbReference type="Proteomes" id="UP000036987">
    <property type="component" value="Unassembled WGS sequence"/>
</dbReference>
<gene>
    <name evidence="17" type="ORF">ZOSMA_7G00220</name>
</gene>
<comment type="catalytic activity">
    <reaction evidence="12">
        <text>L-threonyl-[protein] + ATP = O-phospho-L-threonyl-[protein] + ADP + H(+)</text>
        <dbReference type="Rhea" id="RHEA:46608"/>
        <dbReference type="Rhea" id="RHEA-COMP:11060"/>
        <dbReference type="Rhea" id="RHEA-COMP:11605"/>
        <dbReference type="ChEBI" id="CHEBI:15378"/>
        <dbReference type="ChEBI" id="CHEBI:30013"/>
        <dbReference type="ChEBI" id="CHEBI:30616"/>
        <dbReference type="ChEBI" id="CHEBI:61977"/>
        <dbReference type="ChEBI" id="CHEBI:456216"/>
        <dbReference type="EC" id="2.7.11.1"/>
    </reaction>
</comment>
<dbReference type="PANTHER" id="PTHR47985">
    <property type="entry name" value="OS07G0668900 PROTEIN"/>
    <property type="match status" value="1"/>
</dbReference>
<evidence type="ECO:0000256" key="3">
    <source>
        <dbReference type="ARBA" id="ARBA00012513"/>
    </source>
</evidence>
<dbReference type="GO" id="GO:0004674">
    <property type="term" value="F:protein serine/threonine kinase activity"/>
    <property type="evidence" value="ECO:0007669"/>
    <property type="project" value="UniProtKB-KW"/>
</dbReference>
<keyword evidence="11" id="KW-0449">Lipoprotein</keyword>
<protein>
    <recommendedName>
        <fullName evidence="3">non-specific serine/threonine protein kinase</fullName>
        <ecNumber evidence="3">2.7.11.1</ecNumber>
    </recommendedName>
</protein>
<evidence type="ECO:0000313" key="18">
    <source>
        <dbReference type="Proteomes" id="UP000036987"/>
    </source>
</evidence>
<dbReference type="Gene3D" id="1.10.510.10">
    <property type="entry name" value="Transferase(Phosphotransferase) domain 1"/>
    <property type="match status" value="1"/>
</dbReference>
<evidence type="ECO:0000256" key="13">
    <source>
        <dbReference type="ARBA" id="ARBA00048679"/>
    </source>
</evidence>
<keyword evidence="5 15" id="KW-0723">Serine/threonine-protein kinase</keyword>
<dbReference type="FunFam" id="1.10.510.10:FF:000032">
    <property type="entry name" value="Serine/threonine-protein kinase PBS1"/>
    <property type="match status" value="1"/>
</dbReference>
<proteinExistence type="inferred from homology"/>
<evidence type="ECO:0000256" key="4">
    <source>
        <dbReference type="ARBA" id="ARBA00022475"/>
    </source>
</evidence>
<dbReference type="AlphaFoldDB" id="A0A0K9NN01"/>
<dbReference type="FunFam" id="3.30.200.20:FF:000244">
    <property type="entry name" value="Serine/threonine-protein kinase CDL1-like"/>
    <property type="match status" value="1"/>
</dbReference>
<accession>A0A0K9NN01</accession>
<dbReference type="GO" id="GO:0004672">
    <property type="term" value="F:protein kinase activity"/>
    <property type="evidence" value="ECO:0000318"/>
    <property type="project" value="GO_Central"/>
</dbReference>
<dbReference type="GO" id="GO:0005886">
    <property type="term" value="C:plasma membrane"/>
    <property type="evidence" value="ECO:0007669"/>
    <property type="project" value="UniProtKB-SubCell"/>
</dbReference>
<evidence type="ECO:0000256" key="7">
    <source>
        <dbReference type="ARBA" id="ARBA00022741"/>
    </source>
</evidence>
<dbReference type="Gene3D" id="3.30.200.20">
    <property type="entry name" value="Phosphorylase Kinase, domain 1"/>
    <property type="match status" value="1"/>
</dbReference>
<dbReference type="OMA" id="ATTRPLM"/>
<dbReference type="InterPro" id="IPR011009">
    <property type="entry name" value="Kinase-like_dom_sf"/>
</dbReference>
<reference evidence="18" key="1">
    <citation type="journal article" date="2016" name="Nature">
        <title>The genome of the seagrass Zostera marina reveals angiosperm adaptation to the sea.</title>
        <authorList>
            <person name="Olsen J.L."/>
            <person name="Rouze P."/>
            <person name="Verhelst B."/>
            <person name="Lin Y.-C."/>
            <person name="Bayer T."/>
            <person name="Collen J."/>
            <person name="Dattolo E."/>
            <person name="De Paoli E."/>
            <person name="Dittami S."/>
            <person name="Maumus F."/>
            <person name="Michel G."/>
            <person name="Kersting A."/>
            <person name="Lauritano C."/>
            <person name="Lohaus R."/>
            <person name="Toepel M."/>
            <person name="Tonon T."/>
            <person name="Vanneste K."/>
            <person name="Amirebrahimi M."/>
            <person name="Brakel J."/>
            <person name="Bostroem C."/>
            <person name="Chovatia M."/>
            <person name="Grimwood J."/>
            <person name="Jenkins J.W."/>
            <person name="Jueterbock A."/>
            <person name="Mraz A."/>
            <person name="Stam W.T."/>
            <person name="Tice H."/>
            <person name="Bornberg-Bauer E."/>
            <person name="Green P.J."/>
            <person name="Pearson G.A."/>
            <person name="Procaccini G."/>
            <person name="Duarte C.M."/>
            <person name="Schmutz J."/>
            <person name="Reusch T.B.H."/>
            <person name="Van de Peer Y."/>
        </authorList>
    </citation>
    <scope>NUCLEOTIDE SEQUENCE [LARGE SCALE GENOMIC DNA]</scope>
    <source>
        <strain evidence="18">cv. Finnish</strain>
    </source>
</reference>
<dbReference type="PROSITE" id="PS00107">
    <property type="entry name" value="PROTEIN_KINASE_ATP"/>
    <property type="match status" value="1"/>
</dbReference>
<comment type="subcellular location">
    <subcellularLocation>
        <location evidence="1">Cell membrane</location>
        <topology evidence="1">Lipid-anchor</topology>
    </subcellularLocation>
</comment>
<evidence type="ECO:0000256" key="8">
    <source>
        <dbReference type="ARBA" id="ARBA00022777"/>
    </source>
</evidence>
<dbReference type="InterPro" id="IPR008271">
    <property type="entry name" value="Ser/Thr_kinase_AS"/>
</dbReference>
<organism evidence="17 18">
    <name type="scientific">Zostera marina</name>
    <name type="common">Eelgrass</name>
    <dbReference type="NCBI Taxonomy" id="29655"/>
    <lineage>
        <taxon>Eukaryota</taxon>
        <taxon>Viridiplantae</taxon>
        <taxon>Streptophyta</taxon>
        <taxon>Embryophyta</taxon>
        <taxon>Tracheophyta</taxon>
        <taxon>Spermatophyta</taxon>
        <taxon>Magnoliopsida</taxon>
        <taxon>Liliopsida</taxon>
        <taxon>Zosteraceae</taxon>
        <taxon>Zostera</taxon>
    </lineage>
</organism>
<dbReference type="EC" id="2.7.11.1" evidence="3"/>
<evidence type="ECO:0000256" key="12">
    <source>
        <dbReference type="ARBA" id="ARBA00047899"/>
    </source>
</evidence>
<evidence type="ECO:0000256" key="14">
    <source>
        <dbReference type="PROSITE-ProRule" id="PRU10141"/>
    </source>
</evidence>